<feature type="compositionally biased region" description="Basic and acidic residues" evidence="1">
    <location>
        <begin position="92"/>
        <end position="102"/>
    </location>
</feature>
<feature type="region of interest" description="Disordered" evidence="1">
    <location>
        <begin position="92"/>
        <end position="122"/>
    </location>
</feature>
<dbReference type="EMBL" id="MT141401">
    <property type="protein sequence ID" value="QJA60246.1"/>
    <property type="molecule type" value="Genomic_DNA"/>
</dbReference>
<proteinExistence type="predicted"/>
<accession>A0A6M3JTF3</accession>
<reference evidence="3" key="1">
    <citation type="submission" date="2020-03" db="EMBL/GenBank/DDBJ databases">
        <title>The deep terrestrial virosphere.</title>
        <authorList>
            <person name="Holmfeldt K."/>
            <person name="Nilsson E."/>
            <person name="Simone D."/>
            <person name="Lopez-Fernandez M."/>
            <person name="Wu X."/>
            <person name="de Brujin I."/>
            <person name="Lundin D."/>
            <person name="Andersson A."/>
            <person name="Bertilsson S."/>
            <person name="Dopson M."/>
        </authorList>
    </citation>
    <scope>NUCLEOTIDE SEQUENCE</scope>
    <source>
        <strain evidence="3">MM415A02406</strain>
        <strain evidence="2">MM415B01152</strain>
    </source>
</reference>
<protein>
    <submittedName>
        <fullName evidence="3">Uncharacterized protein</fullName>
    </submittedName>
</protein>
<evidence type="ECO:0000313" key="2">
    <source>
        <dbReference type="EMBL" id="QJA60246.1"/>
    </source>
</evidence>
<gene>
    <name evidence="3" type="ORF">MM415A02406_0005</name>
    <name evidence="2" type="ORF">MM415B01152_0026</name>
</gene>
<sequence>MKVVLWCRNCMDMVAEDCGDSTLYALMAHEMSYLVDPEGIDTSVRYSDELEDGSREIICNTCGGNNFRAIAELTALEERGIKYAKLSQMVEKQQELKDDKKVPPKRRSNPKGSKVSKPQPKG</sequence>
<evidence type="ECO:0000313" key="3">
    <source>
        <dbReference type="EMBL" id="QJA73329.1"/>
    </source>
</evidence>
<name>A0A6M3JTF3_9ZZZZ</name>
<dbReference type="AlphaFoldDB" id="A0A6M3JTF3"/>
<dbReference type="EMBL" id="MT142019">
    <property type="protein sequence ID" value="QJA73329.1"/>
    <property type="molecule type" value="Genomic_DNA"/>
</dbReference>
<organism evidence="3">
    <name type="scientific">viral metagenome</name>
    <dbReference type="NCBI Taxonomy" id="1070528"/>
    <lineage>
        <taxon>unclassified sequences</taxon>
        <taxon>metagenomes</taxon>
        <taxon>organismal metagenomes</taxon>
    </lineage>
</organism>
<evidence type="ECO:0000256" key="1">
    <source>
        <dbReference type="SAM" id="MobiDB-lite"/>
    </source>
</evidence>